<dbReference type="AlphaFoldDB" id="A0AAN7H8M2"/>
<dbReference type="Pfam" id="PF07985">
    <property type="entry name" value="SRR1"/>
    <property type="match status" value="1"/>
</dbReference>
<dbReference type="EMBL" id="MU860358">
    <property type="protein sequence ID" value="KAK4234528.1"/>
    <property type="molecule type" value="Genomic_DNA"/>
</dbReference>
<dbReference type="InterPro" id="IPR012942">
    <property type="entry name" value="SRR1-like"/>
</dbReference>
<name>A0AAN7H8M2_9PEZI</name>
<protein>
    <recommendedName>
        <fullName evidence="1">SRR1-like domain-containing protein</fullName>
    </recommendedName>
</protein>
<evidence type="ECO:0000259" key="1">
    <source>
        <dbReference type="Pfam" id="PF07985"/>
    </source>
</evidence>
<proteinExistence type="predicted"/>
<reference evidence="2" key="1">
    <citation type="journal article" date="2023" name="Mol. Phylogenet. Evol.">
        <title>Genome-scale phylogeny and comparative genomics of the fungal order Sordariales.</title>
        <authorList>
            <person name="Hensen N."/>
            <person name="Bonometti L."/>
            <person name="Westerberg I."/>
            <person name="Brannstrom I.O."/>
            <person name="Guillou S."/>
            <person name="Cros-Aarteil S."/>
            <person name="Calhoun S."/>
            <person name="Haridas S."/>
            <person name="Kuo A."/>
            <person name="Mondo S."/>
            <person name="Pangilinan J."/>
            <person name="Riley R."/>
            <person name="LaButti K."/>
            <person name="Andreopoulos B."/>
            <person name="Lipzen A."/>
            <person name="Chen C."/>
            <person name="Yan M."/>
            <person name="Daum C."/>
            <person name="Ng V."/>
            <person name="Clum A."/>
            <person name="Steindorff A."/>
            <person name="Ohm R.A."/>
            <person name="Martin F."/>
            <person name="Silar P."/>
            <person name="Natvig D.O."/>
            <person name="Lalanne C."/>
            <person name="Gautier V."/>
            <person name="Ament-Velasquez S.L."/>
            <person name="Kruys A."/>
            <person name="Hutchinson M.I."/>
            <person name="Powell A.J."/>
            <person name="Barry K."/>
            <person name="Miller A.N."/>
            <person name="Grigoriev I.V."/>
            <person name="Debuchy R."/>
            <person name="Gladieux P."/>
            <person name="Hiltunen Thoren M."/>
            <person name="Johannesson H."/>
        </authorList>
    </citation>
    <scope>NUCLEOTIDE SEQUENCE</scope>
    <source>
        <strain evidence="2">CBS 532.94</strain>
    </source>
</reference>
<keyword evidence="3" id="KW-1185">Reference proteome</keyword>
<reference evidence="2" key="2">
    <citation type="submission" date="2023-05" db="EMBL/GenBank/DDBJ databases">
        <authorList>
            <consortium name="Lawrence Berkeley National Laboratory"/>
            <person name="Steindorff A."/>
            <person name="Hensen N."/>
            <person name="Bonometti L."/>
            <person name="Westerberg I."/>
            <person name="Brannstrom I.O."/>
            <person name="Guillou S."/>
            <person name="Cros-Aarteil S."/>
            <person name="Calhoun S."/>
            <person name="Haridas S."/>
            <person name="Kuo A."/>
            <person name="Mondo S."/>
            <person name="Pangilinan J."/>
            <person name="Riley R."/>
            <person name="Labutti K."/>
            <person name="Andreopoulos B."/>
            <person name="Lipzen A."/>
            <person name="Chen C."/>
            <person name="Yanf M."/>
            <person name="Daum C."/>
            <person name="Ng V."/>
            <person name="Clum A."/>
            <person name="Ohm R."/>
            <person name="Martin F."/>
            <person name="Silar P."/>
            <person name="Natvig D."/>
            <person name="Lalanne C."/>
            <person name="Gautier V."/>
            <person name="Ament-Velasquez S.L."/>
            <person name="Kruys A."/>
            <person name="Hutchinson M.I."/>
            <person name="Powell A.J."/>
            <person name="Barry K."/>
            <person name="Miller A.N."/>
            <person name="Grigoriev I.V."/>
            <person name="Debuchy R."/>
            <person name="Gladieux P."/>
            <person name="Thoren M.H."/>
            <person name="Johannesson H."/>
        </authorList>
    </citation>
    <scope>NUCLEOTIDE SEQUENCE</scope>
    <source>
        <strain evidence="2">CBS 532.94</strain>
    </source>
</reference>
<organism evidence="2 3">
    <name type="scientific">Achaetomium macrosporum</name>
    <dbReference type="NCBI Taxonomy" id="79813"/>
    <lineage>
        <taxon>Eukaryota</taxon>
        <taxon>Fungi</taxon>
        <taxon>Dikarya</taxon>
        <taxon>Ascomycota</taxon>
        <taxon>Pezizomycotina</taxon>
        <taxon>Sordariomycetes</taxon>
        <taxon>Sordariomycetidae</taxon>
        <taxon>Sordariales</taxon>
        <taxon>Chaetomiaceae</taxon>
        <taxon>Achaetomium</taxon>
    </lineage>
</organism>
<evidence type="ECO:0000313" key="2">
    <source>
        <dbReference type="EMBL" id="KAK4234528.1"/>
    </source>
</evidence>
<sequence>MFPATFVSRSKMVDDIDGDCYTKIEKAYNAGMPFFTKAAIREAVRAIDSIVLDGRSDETVPITGIDGATVSFRLRMGEIISGSSTFILKQPLLCYHPIEMMMGLIEPCGACSPSAHDHECACLPMAVCHEADKIDRSTKEIIHYFPISPKLKIQVEFLAYHDKWRASEGFDGLKSIFEGQDGAVKVPHGVNKVVAFGLGSLAWWGQRENSASQHALVLSVRDFLQARGLGKVACYAQDPDYQAVDKEILNLSGITVLDDPRAFLEVDETSVVVSIHPGLPVRQVVADIARPAVMIWHRDTYKQLGPQKADPTSPRVEQMLEKHYVEVEWDFDHKLFGDTAVYVRKI</sequence>
<dbReference type="PANTHER" id="PTHR42080">
    <property type="entry name" value="SRR1 DOMAIN-CONTAINING PROTEIN"/>
    <property type="match status" value="1"/>
</dbReference>
<feature type="domain" description="SRR1-like" evidence="1">
    <location>
        <begin position="187"/>
        <end position="297"/>
    </location>
</feature>
<comment type="caution">
    <text evidence="2">The sequence shown here is derived from an EMBL/GenBank/DDBJ whole genome shotgun (WGS) entry which is preliminary data.</text>
</comment>
<dbReference type="Proteomes" id="UP001303760">
    <property type="component" value="Unassembled WGS sequence"/>
</dbReference>
<dbReference type="PANTHER" id="PTHR42080:SF1">
    <property type="entry name" value="SRR1-LIKE DOMAIN-CONTAINING PROTEIN"/>
    <property type="match status" value="1"/>
</dbReference>
<gene>
    <name evidence="2" type="ORF">C8A03DRAFT_18590</name>
</gene>
<accession>A0AAN7H8M2</accession>
<evidence type="ECO:0000313" key="3">
    <source>
        <dbReference type="Proteomes" id="UP001303760"/>
    </source>
</evidence>